<dbReference type="InterPro" id="IPR003593">
    <property type="entry name" value="AAA+_ATPase"/>
</dbReference>
<comment type="similarity">
    <text evidence="1">Belongs to the CbxX/CfxQ family.</text>
</comment>
<dbReference type="InterPro" id="IPR041627">
    <property type="entry name" value="AAA_lid_6"/>
</dbReference>
<keyword evidence="6" id="KW-0378">Hydrolase</keyword>
<organism evidence="6 7">
    <name type="scientific">Cercophora samala</name>
    <dbReference type="NCBI Taxonomy" id="330535"/>
    <lineage>
        <taxon>Eukaryota</taxon>
        <taxon>Fungi</taxon>
        <taxon>Dikarya</taxon>
        <taxon>Ascomycota</taxon>
        <taxon>Pezizomycotina</taxon>
        <taxon>Sordariomycetes</taxon>
        <taxon>Sordariomycetidae</taxon>
        <taxon>Sordariales</taxon>
        <taxon>Lasiosphaeriaceae</taxon>
        <taxon>Cercophora</taxon>
    </lineage>
</organism>
<proteinExistence type="inferred from homology"/>
<dbReference type="AlphaFoldDB" id="A0AA40DE04"/>
<feature type="compositionally biased region" description="Pro residues" evidence="4">
    <location>
        <begin position="862"/>
        <end position="871"/>
    </location>
</feature>
<feature type="compositionally biased region" description="Polar residues" evidence="4">
    <location>
        <begin position="874"/>
        <end position="889"/>
    </location>
</feature>
<feature type="domain" description="AAA+ ATPase" evidence="5">
    <location>
        <begin position="331"/>
        <end position="448"/>
    </location>
</feature>
<dbReference type="PRINTS" id="PR00819">
    <property type="entry name" value="CBXCFQXSUPER"/>
</dbReference>
<protein>
    <submittedName>
        <fullName evidence="6">P-loop containing nucleoside triphosphate hydrolase protein</fullName>
    </submittedName>
</protein>
<dbReference type="GO" id="GO:0005524">
    <property type="term" value="F:ATP binding"/>
    <property type="evidence" value="ECO:0007669"/>
    <property type="project" value="UniProtKB-KW"/>
</dbReference>
<dbReference type="InterPro" id="IPR050773">
    <property type="entry name" value="CbxX/CfxQ_RuBisCO_ESX"/>
</dbReference>
<evidence type="ECO:0000256" key="4">
    <source>
        <dbReference type="SAM" id="MobiDB-lite"/>
    </source>
</evidence>
<feature type="domain" description="AAA+ ATPase" evidence="5">
    <location>
        <begin position="606"/>
        <end position="741"/>
    </location>
</feature>
<evidence type="ECO:0000259" key="5">
    <source>
        <dbReference type="SMART" id="SM00382"/>
    </source>
</evidence>
<dbReference type="SUPFAM" id="SSF52540">
    <property type="entry name" value="P-loop containing nucleoside triphosphate hydrolases"/>
    <property type="match status" value="3"/>
</dbReference>
<dbReference type="PANTHER" id="PTHR43392:SF2">
    <property type="entry name" value="AAA-TYPE ATPASE FAMILY PROTEIN _ ANKYRIN REPEAT FAMILY PROTEIN"/>
    <property type="match status" value="1"/>
</dbReference>
<dbReference type="Gene3D" id="1.10.8.60">
    <property type="match status" value="2"/>
</dbReference>
<keyword evidence="2" id="KW-0547">Nucleotide-binding</keyword>
<dbReference type="FunFam" id="1.10.8.60:FF:000160">
    <property type="entry name" value="WGS project CABT00000000 data, contig 2.55"/>
    <property type="match status" value="1"/>
</dbReference>
<accession>A0AA40DE04</accession>
<dbReference type="InterPro" id="IPR000641">
    <property type="entry name" value="CbxX/CfxQ"/>
</dbReference>
<dbReference type="GO" id="GO:0016887">
    <property type="term" value="F:ATP hydrolysis activity"/>
    <property type="evidence" value="ECO:0007669"/>
    <property type="project" value="InterPro"/>
</dbReference>
<reference evidence="6" key="1">
    <citation type="submission" date="2023-06" db="EMBL/GenBank/DDBJ databases">
        <title>Genome-scale phylogeny and comparative genomics of the fungal order Sordariales.</title>
        <authorList>
            <consortium name="Lawrence Berkeley National Laboratory"/>
            <person name="Hensen N."/>
            <person name="Bonometti L."/>
            <person name="Westerberg I."/>
            <person name="Brannstrom I.O."/>
            <person name="Guillou S."/>
            <person name="Cros-Aarteil S."/>
            <person name="Calhoun S."/>
            <person name="Haridas S."/>
            <person name="Kuo A."/>
            <person name="Mondo S."/>
            <person name="Pangilinan J."/>
            <person name="Riley R."/>
            <person name="Labutti K."/>
            <person name="Andreopoulos B."/>
            <person name="Lipzen A."/>
            <person name="Chen C."/>
            <person name="Yanf M."/>
            <person name="Daum C."/>
            <person name="Ng V."/>
            <person name="Clum A."/>
            <person name="Steindorff A."/>
            <person name="Ohm R."/>
            <person name="Martin F."/>
            <person name="Silar P."/>
            <person name="Natvig D."/>
            <person name="Lalanne C."/>
            <person name="Gautier V."/>
            <person name="Ament-Velasquez S.L."/>
            <person name="Kruys A."/>
            <person name="Hutchinson M.I."/>
            <person name="Powell A.J."/>
            <person name="Barry K."/>
            <person name="Miller A.N."/>
            <person name="Grigoriev I.V."/>
            <person name="Debuchy R."/>
            <person name="Gladieux P."/>
            <person name="Thoren M.H."/>
            <person name="Johannesson H."/>
        </authorList>
    </citation>
    <scope>NUCLEOTIDE SEQUENCE</scope>
    <source>
        <strain evidence="6">CBS 307.81</strain>
    </source>
</reference>
<dbReference type="EMBL" id="JAULSY010000006">
    <property type="protein sequence ID" value="KAK0673404.1"/>
    <property type="molecule type" value="Genomic_DNA"/>
</dbReference>
<feature type="region of interest" description="Disordered" evidence="4">
    <location>
        <begin position="849"/>
        <end position="889"/>
    </location>
</feature>
<dbReference type="SMART" id="SM00382">
    <property type="entry name" value="AAA"/>
    <property type="match status" value="3"/>
</dbReference>
<dbReference type="Pfam" id="PF17866">
    <property type="entry name" value="AAA_lid_6"/>
    <property type="match status" value="2"/>
</dbReference>
<evidence type="ECO:0000256" key="1">
    <source>
        <dbReference type="ARBA" id="ARBA00010378"/>
    </source>
</evidence>
<evidence type="ECO:0000256" key="3">
    <source>
        <dbReference type="ARBA" id="ARBA00022840"/>
    </source>
</evidence>
<keyword evidence="7" id="KW-1185">Reference proteome</keyword>
<name>A0AA40DE04_9PEZI</name>
<keyword evidence="3" id="KW-0067">ATP-binding</keyword>
<dbReference type="Proteomes" id="UP001174997">
    <property type="component" value="Unassembled WGS sequence"/>
</dbReference>
<evidence type="ECO:0000313" key="6">
    <source>
        <dbReference type="EMBL" id="KAK0673404.1"/>
    </source>
</evidence>
<evidence type="ECO:0000313" key="7">
    <source>
        <dbReference type="Proteomes" id="UP001174997"/>
    </source>
</evidence>
<sequence>MKSLDALVGLDDVKSQFRELGLYVHNGRVLELDSADDRFHALFQGNPGTGKTTVAKLYARFLKSLGVLASDNLIETSGAKLATDGPGAMIKTFNRRSGGVLFVDEAYQLVASHSSVAGKQVLDVILGEMDRNHYDSDSDSEVRYSDNRNPPIKWVVIFAGYKQEFEPFFAHNDGLSSRLPQVFTFGDFSDDQLRNILLGFFEKRFSRHSFEIEGGKDGPFVSAVVRRISQGRGRRGFGNARTVRNYFQRICQRQARRLGQLRKPTKQQRLFFTKEDLLGPRPLDVKATSKAWAKLNSLIGLHEVKRSVDIMFQIVETNYQRELRGKRPHTHSLNRVFVGSPGTGKTTVANLYGQILADLGFLSKGDVVVKTPADLIGNAVGHSESNTRAILASTLGKVLIIDEAYMLDPGDATTTRDSFKTAVIDTIVAQVQGNPGDDRCVLLLGYEDKMQSLFQNGNPGLSGRFMADMPFRFADYSPDELKDILKQDLKARHIDYDPDSLKAATDMLSLLKYNRNFSNAREVKLLVSEAVLRNQERHMASGIHGEDSETRLEAQDFDPWLRPQTASMGNLINIRSDLTDRMSESVIQQLERYFQSSLNRDLNRHVPRTFVFQGPVGTEKTTLAQYMGKLYRDIGLLPTNLVVLCEAVSFIGQHVGQTRPKTRMQLEQGFGKVLIIRDNDRLARGGYSSEALDEITSFVRAFSGRMAIVLIGPSEAVEGLLAGRHELGSLFPDRITFEDLSPRDCLKILDKQIKDLEPMARTPFFTSQSATGRFEKAVSIISMFEGWGNAPLAKFIKTRMIQKADTELFLASSRDPTRKHTWKLTEEMPMSCLRVLFHDIRNTGAAIRKVSSEPSGDLAESPNPPGDPTPQPDASGTNPTEATSESSFGTQAGAIRWLGKCEEGFDWDRVDGGWVCQGGSHFLSDADVAAAMG</sequence>
<comment type="caution">
    <text evidence="6">The sequence shown here is derived from an EMBL/GenBank/DDBJ whole genome shotgun (WGS) entry which is preliminary data.</text>
</comment>
<dbReference type="CDD" id="cd00009">
    <property type="entry name" value="AAA"/>
    <property type="match status" value="2"/>
</dbReference>
<gene>
    <name evidence="6" type="ORF">QBC41DRAFT_394125</name>
</gene>
<dbReference type="FunFam" id="3.40.50.300:FF:000216">
    <property type="entry name" value="Type VII secretion ATPase EccA"/>
    <property type="match status" value="1"/>
</dbReference>
<dbReference type="PANTHER" id="PTHR43392">
    <property type="entry name" value="AAA-TYPE ATPASE FAMILY PROTEIN / ANKYRIN REPEAT FAMILY PROTEIN"/>
    <property type="match status" value="1"/>
</dbReference>
<dbReference type="InterPro" id="IPR003959">
    <property type="entry name" value="ATPase_AAA_core"/>
</dbReference>
<dbReference type="Gene3D" id="3.40.50.300">
    <property type="entry name" value="P-loop containing nucleotide triphosphate hydrolases"/>
    <property type="match status" value="3"/>
</dbReference>
<dbReference type="InterPro" id="IPR027417">
    <property type="entry name" value="P-loop_NTPase"/>
</dbReference>
<feature type="domain" description="AAA+ ATPase" evidence="5">
    <location>
        <begin position="37"/>
        <end position="189"/>
    </location>
</feature>
<evidence type="ECO:0000256" key="2">
    <source>
        <dbReference type="ARBA" id="ARBA00022741"/>
    </source>
</evidence>
<dbReference type="Pfam" id="PF00004">
    <property type="entry name" value="AAA"/>
    <property type="match status" value="2"/>
</dbReference>